<dbReference type="Proteomes" id="UP001304071">
    <property type="component" value="Chromosome 1"/>
</dbReference>
<reference evidence="1 2" key="1">
    <citation type="submission" date="2023-11" db="EMBL/GenBank/DDBJ databases">
        <title>Plant-associative lifestyle of Vibrio porteresiae and its evolutionary dynamics.</title>
        <authorList>
            <person name="Rameshkumar N."/>
            <person name="Kirti K."/>
        </authorList>
    </citation>
    <scope>NUCLEOTIDE SEQUENCE [LARGE SCALE GENOMIC DNA]</scope>
    <source>
        <strain evidence="1 2">MSSRF30</strain>
    </source>
</reference>
<dbReference type="NCBIfam" id="TIGR01537">
    <property type="entry name" value="portal_HK97"/>
    <property type="match status" value="1"/>
</dbReference>
<accession>A0ABZ0QAH4</accession>
<name>A0ABZ0QAH4_9VIBR</name>
<gene>
    <name evidence="1" type="ORF">R8Z52_12425</name>
</gene>
<dbReference type="RefSeq" id="WP_261892740.1">
    <property type="nucleotide sequence ID" value="NZ_AP024895.1"/>
</dbReference>
<dbReference type="InterPro" id="IPR006427">
    <property type="entry name" value="Portal_HK97"/>
</dbReference>
<keyword evidence="2" id="KW-1185">Reference proteome</keyword>
<evidence type="ECO:0000313" key="2">
    <source>
        <dbReference type="Proteomes" id="UP001304071"/>
    </source>
</evidence>
<protein>
    <submittedName>
        <fullName evidence="1">Phage portal protein</fullName>
    </submittedName>
</protein>
<dbReference type="EMBL" id="CP138203">
    <property type="protein sequence ID" value="WPC72930.1"/>
    <property type="molecule type" value="Genomic_DNA"/>
</dbReference>
<evidence type="ECO:0000313" key="1">
    <source>
        <dbReference type="EMBL" id="WPC72930.1"/>
    </source>
</evidence>
<sequence length="441" mass="48111">MANNKSFLDVISRSVTSPSSSLGSFFSGQSFGLSDGSFWTQVFGFSSNSGKPVSVNGAMKLSAVWACVRLVSTSVAGLPFGVYEKTKDGGRISATDLSAYDVIHNSPNEDMTAFQFWQAIVASMLLWGNGYAEISWSSDGRGGVIPIALDFLLPSRIELKTDDKGRLRYFYRSVAGGLREINRKNMLHIPAFSLDGRIGLSAISYGVNIFGAAMSAEDAANGTFKNGLMPTTAFLVDRILKSDQRAEFRKYVETVSGAMNAGKSPVLEQGVKPEQIGINPADAQLLESRSFGIEEICRWFGVDPSMIGHGGKDSNWGTGLEQKQIWYLTFCISAFTNQIQQCVNKRLLTSIQRRKYYSEFSLEGFLKADSAARASFYSSMAQNGVYTRDDIRTKENLPRKGGNADVLTVQSNLLPLDQLGSNTPANDVRAALLNLLKDGED</sequence>
<proteinExistence type="predicted"/>
<dbReference type="InterPro" id="IPR006944">
    <property type="entry name" value="Phage/GTA_portal"/>
</dbReference>
<dbReference type="Pfam" id="PF04860">
    <property type="entry name" value="Phage_portal"/>
    <property type="match status" value="1"/>
</dbReference>
<organism evidence="1 2">
    <name type="scientific">Vibrio porteresiae DSM 19223</name>
    <dbReference type="NCBI Taxonomy" id="1123496"/>
    <lineage>
        <taxon>Bacteria</taxon>
        <taxon>Pseudomonadati</taxon>
        <taxon>Pseudomonadota</taxon>
        <taxon>Gammaproteobacteria</taxon>
        <taxon>Vibrionales</taxon>
        <taxon>Vibrionaceae</taxon>
        <taxon>Vibrio</taxon>
    </lineage>
</organism>